<feature type="compositionally biased region" description="Basic residues" evidence="1">
    <location>
        <begin position="1"/>
        <end position="14"/>
    </location>
</feature>
<name>A0ABN8IQ26_9NEOP</name>
<sequence length="149" mass="16570">MQHNKHARTQRGKRQHESEQSTDVSVARLHISFNSRGEIAHDGRLCAAGRDRRLSRLKQASDVWRVRKASRNEDFESDAYCGRAEGRYSPGGRPQTPVQSVQGSEVRGAVSFPLFPHCFPNKNEISSPAAGLYVQMASKAPEEPLRAAT</sequence>
<dbReference type="Proteomes" id="UP000837857">
    <property type="component" value="Chromosome 24"/>
</dbReference>
<dbReference type="EMBL" id="OW152836">
    <property type="protein sequence ID" value="CAH2057476.1"/>
    <property type="molecule type" value="Genomic_DNA"/>
</dbReference>
<evidence type="ECO:0000256" key="1">
    <source>
        <dbReference type="SAM" id="MobiDB-lite"/>
    </source>
</evidence>
<reference evidence="2" key="1">
    <citation type="submission" date="2022-03" db="EMBL/GenBank/DDBJ databases">
        <authorList>
            <person name="Martin H S."/>
        </authorList>
    </citation>
    <scope>NUCLEOTIDE SEQUENCE</scope>
</reference>
<protein>
    <submittedName>
        <fullName evidence="2">Uncharacterized protein</fullName>
    </submittedName>
</protein>
<evidence type="ECO:0000313" key="2">
    <source>
        <dbReference type="EMBL" id="CAH2057476.1"/>
    </source>
</evidence>
<gene>
    <name evidence="2" type="ORF">IPOD504_LOCUS10263</name>
</gene>
<keyword evidence="3" id="KW-1185">Reference proteome</keyword>
<evidence type="ECO:0000313" key="3">
    <source>
        <dbReference type="Proteomes" id="UP000837857"/>
    </source>
</evidence>
<accession>A0ABN8IQ26</accession>
<proteinExistence type="predicted"/>
<feature type="region of interest" description="Disordered" evidence="1">
    <location>
        <begin position="1"/>
        <end position="25"/>
    </location>
</feature>
<organism evidence="2 3">
    <name type="scientific">Iphiclides podalirius</name>
    <name type="common">scarce swallowtail</name>
    <dbReference type="NCBI Taxonomy" id="110791"/>
    <lineage>
        <taxon>Eukaryota</taxon>
        <taxon>Metazoa</taxon>
        <taxon>Ecdysozoa</taxon>
        <taxon>Arthropoda</taxon>
        <taxon>Hexapoda</taxon>
        <taxon>Insecta</taxon>
        <taxon>Pterygota</taxon>
        <taxon>Neoptera</taxon>
        <taxon>Endopterygota</taxon>
        <taxon>Lepidoptera</taxon>
        <taxon>Glossata</taxon>
        <taxon>Ditrysia</taxon>
        <taxon>Papilionoidea</taxon>
        <taxon>Papilionidae</taxon>
        <taxon>Papilioninae</taxon>
        <taxon>Iphiclides</taxon>
    </lineage>
</organism>
<feature type="non-terminal residue" evidence="2">
    <location>
        <position position="149"/>
    </location>
</feature>